<proteinExistence type="predicted"/>
<evidence type="ECO:0000313" key="6">
    <source>
        <dbReference type="Proteomes" id="UP000008068"/>
    </source>
</evidence>
<dbReference type="AlphaFoldDB" id="G0NB67"/>
<reference evidence="6" key="1">
    <citation type="submission" date="2011-07" db="EMBL/GenBank/DDBJ databases">
        <authorList>
            <consortium name="Caenorhabditis brenneri Sequencing and Analysis Consortium"/>
            <person name="Wilson R.K."/>
        </authorList>
    </citation>
    <scope>NUCLEOTIDE SEQUENCE [LARGE SCALE GENOMIC DNA]</scope>
    <source>
        <strain evidence="6">PB2801</strain>
    </source>
</reference>
<dbReference type="InterPro" id="IPR013087">
    <property type="entry name" value="Znf_C2H2_type"/>
</dbReference>
<dbReference type="FunCoup" id="G0NB67">
    <property type="interactions" value="2104"/>
</dbReference>
<dbReference type="OrthoDB" id="5814109at2759"/>
<dbReference type="SMART" id="SM00355">
    <property type="entry name" value="ZnF_C2H2"/>
    <property type="match status" value="3"/>
</dbReference>
<feature type="compositionally biased region" description="Low complexity" evidence="3">
    <location>
        <begin position="57"/>
        <end position="67"/>
    </location>
</feature>
<dbReference type="eggNOG" id="KOG1721">
    <property type="taxonomic scope" value="Eukaryota"/>
</dbReference>
<accession>G0NB67</accession>
<keyword evidence="1" id="KW-0862">Zinc</keyword>
<dbReference type="InParanoid" id="G0NB67"/>
<gene>
    <name evidence="5" type="primary">Cbn-ztf-1</name>
    <name evidence="5" type="ORF">CAEBREN_05864</name>
</gene>
<keyword evidence="1" id="KW-0863">Zinc-finger</keyword>
<keyword evidence="1" id="KW-0479">Metal-binding</keyword>
<dbReference type="OMA" id="RPYKTHA"/>
<evidence type="ECO:0000256" key="1">
    <source>
        <dbReference type="PROSITE-ProRule" id="PRU00042"/>
    </source>
</evidence>
<feature type="compositionally biased region" description="Low complexity" evidence="3">
    <location>
        <begin position="39"/>
        <end position="49"/>
    </location>
</feature>
<dbReference type="Proteomes" id="UP000008068">
    <property type="component" value="Unassembled WGS sequence"/>
</dbReference>
<sequence>MSETFELNDNRPTTSATHSLISENGKKYYYINVQSQNSSIADSGGASSSQEVTLPDQQHQQEPENQVVENEGVQPLEKSGPLHYFGENMVVKNAREMFNNVDILPDGRYYCCVCNRPYKTHATLTAHLRGSHLRQESPCLEPDCNHISYTENERKKHQKIHDKKKYSNISREAMMTFLGWHSQVKMCCAIRLFGIADKCQGPYLRCESLKQCFYCGEVKNGTMDLHIHYLRCHKNEGIRTITCKACGRGFTTTALFRNHPNRTECELASQNMLVRQDIYYGELPDGTLMDHLTMNRMNFFRKRQEQRAAESALLERQIDTNTDVEAGDTETVINGTKKPCSDEIGCSSSNDLDYSDDIFNGSNSLIQTEFGLKTLDEYKTTRVTKRVALTDEDPQLNIKRERVLIAQNKGYCHQYDPNPQQSEQQLQNDAYPSNYVFSPPAYGYDPLIGRYPDFQPMQQLQYAYYNDSGANSSYYSEHFQGSSQDQNQVQIEEQNRQLKDVKAEENTTNVQTGFPETSQVSDPIESTSDIASDLLVNDEQDVVFEELDKLDFVMPTNEPTDDNDDDLEAMFNF</sequence>
<evidence type="ECO:0000259" key="4">
    <source>
        <dbReference type="PROSITE" id="PS50157"/>
    </source>
</evidence>
<protein>
    <submittedName>
        <fullName evidence="5">CBN-ZTF-1 protein</fullName>
    </submittedName>
</protein>
<dbReference type="PROSITE" id="PS00028">
    <property type="entry name" value="ZINC_FINGER_C2H2_1"/>
    <property type="match status" value="1"/>
</dbReference>
<organism evidence="6">
    <name type="scientific">Caenorhabditis brenneri</name>
    <name type="common">Nematode worm</name>
    <dbReference type="NCBI Taxonomy" id="135651"/>
    <lineage>
        <taxon>Eukaryota</taxon>
        <taxon>Metazoa</taxon>
        <taxon>Ecdysozoa</taxon>
        <taxon>Nematoda</taxon>
        <taxon>Chromadorea</taxon>
        <taxon>Rhabditida</taxon>
        <taxon>Rhabditina</taxon>
        <taxon>Rhabditomorpha</taxon>
        <taxon>Rhabditoidea</taxon>
        <taxon>Rhabditidae</taxon>
        <taxon>Peloderinae</taxon>
        <taxon>Caenorhabditis</taxon>
    </lineage>
</organism>
<dbReference type="HOGENOM" id="CLU_479170_0_0_1"/>
<feature type="domain" description="C2H2-type" evidence="4">
    <location>
        <begin position="109"/>
        <end position="137"/>
    </location>
</feature>
<evidence type="ECO:0000256" key="3">
    <source>
        <dbReference type="SAM" id="MobiDB-lite"/>
    </source>
</evidence>
<keyword evidence="2" id="KW-0175">Coiled coil</keyword>
<dbReference type="PROSITE" id="PS50157">
    <property type="entry name" value="ZINC_FINGER_C2H2_2"/>
    <property type="match status" value="1"/>
</dbReference>
<feature type="region of interest" description="Disordered" evidence="3">
    <location>
        <begin position="39"/>
        <end position="67"/>
    </location>
</feature>
<evidence type="ECO:0000256" key="2">
    <source>
        <dbReference type="SAM" id="Coils"/>
    </source>
</evidence>
<name>G0NB67_CAEBE</name>
<feature type="coiled-coil region" evidence="2">
    <location>
        <begin position="484"/>
        <end position="511"/>
    </location>
</feature>
<keyword evidence="6" id="KW-1185">Reference proteome</keyword>
<dbReference type="EMBL" id="GL379856">
    <property type="protein sequence ID" value="EGT56726.1"/>
    <property type="molecule type" value="Genomic_DNA"/>
</dbReference>
<dbReference type="STRING" id="135651.G0NB67"/>
<dbReference type="GO" id="GO:0008270">
    <property type="term" value="F:zinc ion binding"/>
    <property type="evidence" value="ECO:0007669"/>
    <property type="project" value="UniProtKB-KW"/>
</dbReference>
<evidence type="ECO:0000313" key="5">
    <source>
        <dbReference type="EMBL" id="EGT56726.1"/>
    </source>
</evidence>